<evidence type="ECO:0000256" key="1">
    <source>
        <dbReference type="ARBA" id="ARBA00004496"/>
    </source>
</evidence>
<dbReference type="InterPro" id="IPR006195">
    <property type="entry name" value="aa-tRNA-synth_II"/>
</dbReference>
<dbReference type="HAMAP" id="MF_02075">
    <property type="entry name" value="Asp_tRNA_synth_type2"/>
    <property type="match status" value="1"/>
</dbReference>
<dbReference type="InterPro" id="IPR012340">
    <property type="entry name" value="NA-bd_OB-fold"/>
</dbReference>
<evidence type="ECO:0000256" key="3">
    <source>
        <dbReference type="ARBA" id="ARBA00012841"/>
    </source>
</evidence>
<comment type="subcellular location">
    <subcellularLocation>
        <location evidence="1">Cytoplasm</location>
    </subcellularLocation>
</comment>
<dbReference type="WBParaSite" id="Gr19_v10_g5016.t1">
    <property type="protein sequence ID" value="Gr19_v10_g5016.t1"/>
    <property type="gene ID" value="Gr19_v10_g5016"/>
</dbReference>
<dbReference type="Pfam" id="PF01336">
    <property type="entry name" value="tRNA_anti-codon"/>
    <property type="match status" value="1"/>
</dbReference>
<dbReference type="NCBIfam" id="TIGR00458">
    <property type="entry name" value="aspS_nondisc"/>
    <property type="match status" value="1"/>
</dbReference>
<keyword evidence="6" id="KW-0436">Ligase</keyword>
<evidence type="ECO:0000256" key="7">
    <source>
        <dbReference type="ARBA" id="ARBA00022741"/>
    </source>
</evidence>
<evidence type="ECO:0000256" key="9">
    <source>
        <dbReference type="ARBA" id="ARBA00022917"/>
    </source>
</evidence>
<keyword evidence="10" id="KW-0030">Aminoacyl-tRNA synthetase</keyword>
<evidence type="ECO:0000256" key="6">
    <source>
        <dbReference type="ARBA" id="ARBA00022598"/>
    </source>
</evidence>
<evidence type="ECO:0000256" key="11">
    <source>
        <dbReference type="ARBA" id="ARBA00033155"/>
    </source>
</evidence>
<evidence type="ECO:0000313" key="15">
    <source>
        <dbReference type="WBParaSite" id="Gr19_v10_g5016.t1"/>
    </source>
</evidence>
<dbReference type="Pfam" id="PF00152">
    <property type="entry name" value="tRNA-synt_2"/>
    <property type="match status" value="1"/>
</dbReference>
<sequence length="605" mass="69230">MKNCSNKREKIFFPHSCFSVIAALQVNSEADISAEVGEINAEIDGKEIWIRGRLHDSRGKGKNCFVKIRHRIHSVQAVLFVGADISKQFVKFVQSIPKESIVDVYGLVARTPQPVTACTQSDVEIKVHRFFIVSQAELRLPLQLEDAIRPDNDQEELAVVKLDTRLDNRVLDLRTPTSQAIFRLQGGICEAFRSFLSFRGFTEIHTPKIISVASEGGANVFEVSYFKGHAYLAQSPQLYKQMAIAGDFDRVFTIGSVFRAEDSNTHRHLTEFIGLDLEMAFHFHYHEVIQTIAELFIELFKYLQGNFVAEVEAVRRQYPAEPFLFTPSPLILQYPQAVDMLRAAGVDQGDEDDLSTPNEKLLGRLVREKYLTDFYVLDKYPLAVRPFYTMPDPDDAKYSNSFDMFMRGEEILSGAQRIHEPSLLTERAKLLGIEIEKIQSYIDAFRFGCPPHAGGGIGLERVTMLFLGLSNVRLCSLFPRDPKRITPCEGIEFWTIHKLRIICPFLPMVRCPSALSLLLLPPLFIAINAHQFVQYVYNPRPTQSLQQIEMQRIEHVVEKCYRGWCRDWMLECHWFCDAIRGLDNYGRCMECLRPRGSACFECFDL</sequence>
<dbReference type="CDD" id="cd04320">
    <property type="entry name" value="AspRS_cyto_N"/>
    <property type="match status" value="1"/>
</dbReference>
<dbReference type="Gene3D" id="2.40.50.140">
    <property type="entry name" value="Nucleic acid-binding proteins"/>
    <property type="match status" value="1"/>
</dbReference>
<keyword evidence="7" id="KW-0547">Nucleotide-binding</keyword>
<dbReference type="GO" id="GO:0017101">
    <property type="term" value="C:aminoacyl-tRNA synthetase multienzyme complex"/>
    <property type="evidence" value="ECO:0007669"/>
    <property type="project" value="TreeGrafter"/>
</dbReference>
<comment type="similarity">
    <text evidence="2">Belongs to the class-II aminoacyl-tRNA synthetase family. Type 2 subfamily.</text>
</comment>
<dbReference type="SUPFAM" id="SSF50249">
    <property type="entry name" value="Nucleic acid-binding proteins"/>
    <property type="match status" value="1"/>
</dbReference>
<dbReference type="Gene3D" id="3.30.930.10">
    <property type="entry name" value="Bira Bifunctional Protein, Domain 2"/>
    <property type="match status" value="1"/>
</dbReference>
<dbReference type="InterPro" id="IPR002312">
    <property type="entry name" value="Asp/Asn-tRNA-synth_IIb"/>
</dbReference>
<keyword evidence="5" id="KW-0963">Cytoplasm</keyword>
<evidence type="ECO:0000256" key="12">
    <source>
        <dbReference type="ARBA" id="ARBA00047904"/>
    </source>
</evidence>
<dbReference type="InterPro" id="IPR045864">
    <property type="entry name" value="aa-tRNA-synth_II/BPL/LPL"/>
</dbReference>
<dbReference type="GO" id="GO:0004815">
    <property type="term" value="F:aspartate-tRNA ligase activity"/>
    <property type="evidence" value="ECO:0007669"/>
    <property type="project" value="UniProtKB-EC"/>
</dbReference>
<dbReference type="EC" id="6.1.1.12" evidence="3"/>
<keyword evidence="8" id="KW-0067">ATP-binding</keyword>
<evidence type="ECO:0000256" key="8">
    <source>
        <dbReference type="ARBA" id="ARBA00022840"/>
    </source>
</evidence>
<dbReference type="PANTHER" id="PTHR43450">
    <property type="entry name" value="ASPARTYL-TRNA SYNTHETASE"/>
    <property type="match status" value="1"/>
</dbReference>
<evidence type="ECO:0000256" key="5">
    <source>
        <dbReference type="ARBA" id="ARBA00022490"/>
    </source>
</evidence>
<evidence type="ECO:0000313" key="14">
    <source>
        <dbReference type="Proteomes" id="UP000887572"/>
    </source>
</evidence>
<protein>
    <recommendedName>
        <fullName evidence="4">Aspartate--tRNA ligase, cytoplasmic</fullName>
        <ecNumber evidence="3">6.1.1.12</ecNumber>
    </recommendedName>
    <alternativeName>
        <fullName evidence="11">Aspartyl-tRNA synthetase</fullName>
    </alternativeName>
</protein>
<dbReference type="Proteomes" id="UP000887572">
    <property type="component" value="Unplaced"/>
</dbReference>
<accession>A0A914HXS6</accession>
<dbReference type="GO" id="GO:0003723">
    <property type="term" value="F:RNA binding"/>
    <property type="evidence" value="ECO:0007669"/>
    <property type="project" value="TreeGrafter"/>
</dbReference>
<dbReference type="InterPro" id="IPR004523">
    <property type="entry name" value="Asp-tRNA_synthase_2"/>
</dbReference>
<reference evidence="15" key="1">
    <citation type="submission" date="2022-11" db="UniProtKB">
        <authorList>
            <consortium name="WormBaseParasite"/>
        </authorList>
    </citation>
    <scope>IDENTIFICATION</scope>
</reference>
<dbReference type="PANTHER" id="PTHR43450:SF1">
    <property type="entry name" value="ASPARTATE--TRNA LIGASE, CYTOPLASMIC"/>
    <property type="match status" value="1"/>
</dbReference>
<name>A0A914HXS6_GLORO</name>
<proteinExistence type="inferred from homology"/>
<keyword evidence="14" id="KW-1185">Reference proteome</keyword>
<dbReference type="NCBIfam" id="NF003483">
    <property type="entry name" value="PRK05159.1"/>
    <property type="match status" value="1"/>
</dbReference>
<evidence type="ECO:0000256" key="10">
    <source>
        <dbReference type="ARBA" id="ARBA00023146"/>
    </source>
</evidence>
<dbReference type="CDD" id="cd00776">
    <property type="entry name" value="AsxRS_core"/>
    <property type="match status" value="1"/>
</dbReference>
<dbReference type="InterPro" id="IPR004364">
    <property type="entry name" value="Aa-tRNA-synt_II"/>
</dbReference>
<dbReference type="AlphaFoldDB" id="A0A914HXS6"/>
<dbReference type="GO" id="GO:0005524">
    <property type="term" value="F:ATP binding"/>
    <property type="evidence" value="ECO:0007669"/>
    <property type="project" value="UniProtKB-KW"/>
</dbReference>
<keyword evidence="9" id="KW-0648">Protein biosynthesis</keyword>
<comment type="catalytic activity">
    <reaction evidence="12">
        <text>tRNA(Asp) + L-aspartate + ATP = L-aspartyl-tRNA(Asp) + AMP + diphosphate</text>
        <dbReference type="Rhea" id="RHEA:19649"/>
        <dbReference type="Rhea" id="RHEA-COMP:9660"/>
        <dbReference type="Rhea" id="RHEA-COMP:9678"/>
        <dbReference type="ChEBI" id="CHEBI:29991"/>
        <dbReference type="ChEBI" id="CHEBI:30616"/>
        <dbReference type="ChEBI" id="CHEBI:33019"/>
        <dbReference type="ChEBI" id="CHEBI:78442"/>
        <dbReference type="ChEBI" id="CHEBI:78516"/>
        <dbReference type="ChEBI" id="CHEBI:456215"/>
        <dbReference type="EC" id="6.1.1.12"/>
    </reaction>
</comment>
<evidence type="ECO:0000256" key="2">
    <source>
        <dbReference type="ARBA" id="ARBA00005312"/>
    </source>
</evidence>
<dbReference type="PROSITE" id="PS50862">
    <property type="entry name" value="AA_TRNA_LIGASE_II"/>
    <property type="match status" value="1"/>
</dbReference>
<dbReference type="SUPFAM" id="SSF55681">
    <property type="entry name" value="Class II aaRS and biotin synthetases"/>
    <property type="match status" value="1"/>
</dbReference>
<dbReference type="FunFam" id="3.30.930.10:FF:000013">
    <property type="entry name" value="Aspartate--tRNA ligase, cytoplasmic"/>
    <property type="match status" value="1"/>
</dbReference>
<evidence type="ECO:0000256" key="4">
    <source>
        <dbReference type="ARBA" id="ARBA00018853"/>
    </source>
</evidence>
<dbReference type="PRINTS" id="PR01042">
    <property type="entry name" value="TRNASYNTHASP"/>
</dbReference>
<dbReference type="GO" id="GO:0005829">
    <property type="term" value="C:cytosol"/>
    <property type="evidence" value="ECO:0007669"/>
    <property type="project" value="TreeGrafter"/>
</dbReference>
<feature type="domain" description="Aminoacyl-transfer RNA synthetases class-II family profile" evidence="13">
    <location>
        <begin position="182"/>
        <end position="487"/>
    </location>
</feature>
<organism evidence="14 15">
    <name type="scientific">Globodera rostochiensis</name>
    <name type="common">Golden nematode worm</name>
    <name type="synonym">Heterodera rostochiensis</name>
    <dbReference type="NCBI Taxonomy" id="31243"/>
    <lineage>
        <taxon>Eukaryota</taxon>
        <taxon>Metazoa</taxon>
        <taxon>Ecdysozoa</taxon>
        <taxon>Nematoda</taxon>
        <taxon>Chromadorea</taxon>
        <taxon>Rhabditida</taxon>
        <taxon>Tylenchina</taxon>
        <taxon>Tylenchomorpha</taxon>
        <taxon>Tylenchoidea</taxon>
        <taxon>Heteroderidae</taxon>
        <taxon>Heteroderinae</taxon>
        <taxon>Globodera</taxon>
    </lineage>
</organism>
<evidence type="ECO:0000259" key="13">
    <source>
        <dbReference type="PROSITE" id="PS50862"/>
    </source>
</evidence>
<dbReference type="GO" id="GO:0006422">
    <property type="term" value="P:aspartyl-tRNA aminoacylation"/>
    <property type="evidence" value="ECO:0007669"/>
    <property type="project" value="InterPro"/>
</dbReference>
<dbReference type="InterPro" id="IPR004365">
    <property type="entry name" value="NA-bd_OB_tRNA"/>
</dbReference>